<dbReference type="PROSITE" id="PS50893">
    <property type="entry name" value="ABC_TRANSPORTER_2"/>
    <property type="match status" value="1"/>
</dbReference>
<evidence type="ECO:0000256" key="7">
    <source>
        <dbReference type="SAM" id="Phobius"/>
    </source>
</evidence>
<feature type="transmembrane region" description="Helical" evidence="7">
    <location>
        <begin position="600"/>
        <end position="627"/>
    </location>
</feature>
<evidence type="ECO:0000259" key="9">
    <source>
        <dbReference type="PROSITE" id="PS51012"/>
    </source>
</evidence>
<feature type="transmembrane region" description="Helical" evidence="7">
    <location>
        <begin position="726"/>
        <end position="747"/>
    </location>
</feature>
<dbReference type="SUPFAM" id="SSF52540">
    <property type="entry name" value="P-loop containing nucleoside triphosphate hydrolases"/>
    <property type="match status" value="1"/>
</dbReference>
<dbReference type="CDD" id="cd03230">
    <property type="entry name" value="ABC_DR_subfamily_A"/>
    <property type="match status" value="1"/>
</dbReference>
<dbReference type="Pfam" id="PF00005">
    <property type="entry name" value="ABC_tran"/>
    <property type="match status" value="1"/>
</dbReference>
<dbReference type="Proteomes" id="UP000327044">
    <property type="component" value="Unassembled WGS sequence"/>
</dbReference>
<feature type="domain" description="ABC transmembrane type-2" evidence="9">
    <location>
        <begin position="506"/>
        <end position="750"/>
    </location>
</feature>
<dbReference type="Pfam" id="PF12698">
    <property type="entry name" value="ABC2_membrane_3"/>
    <property type="match status" value="1"/>
</dbReference>
<comment type="subcellular location">
    <subcellularLocation>
        <location evidence="1">Membrane</location>
        <topology evidence="1">Multi-pass membrane protein</topology>
    </subcellularLocation>
</comment>
<evidence type="ECO:0000256" key="6">
    <source>
        <dbReference type="ARBA" id="ARBA00023136"/>
    </source>
</evidence>
<proteinExistence type="predicted"/>
<dbReference type="InterPro" id="IPR027417">
    <property type="entry name" value="P-loop_NTPase"/>
</dbReference>
<keyword evidence="2 7" id="KW-0812">Transmembrane</keyword>
<accession>A0A5N4A1G5</accession>
<evidence type="ECO:0000313" key="11">
    <source>
        <dbReference type="Proteomes" id="UP000327044"/>
    </source>
</evidence>
<dbReference type="PROSITE" id="PS51012">
    <property type="entry name" value="ABC_TM2"/>
    <property type="match status" value="1"/>
</dbReference>
<evidence type="ECO:0000256" key="4">
    <source>
        <dbReference type="ARBA" id="ARBA00022840"/>
    </source>
</evidence>
<sequence>MPYSAGSLEMRRQQLISQRSTVEMRKGHAVSVRRAYKRYGTKRSPIVILENLNMTVPKGTIYGLLGSSGCGKTTLLSCIIGRKKFNSGELWVLGGSPGSKGSGLPGPRIGYMPQEIALYNEFTIRETMKYFGWIAKMSTEDVEDRLCFLTNLLMLPDIDRKVKNLSGGQQRRVSFATVLLHEPELLILDEPTVGLDPLLRETIWNHLTEITKDRSTTVILTTHYIEETRQAGLIGLMRSGYIMAEESPASILSRFETDTLEDAFLKLSIMQNMGRRKRSIAARAVASAVVLPSGIVNQALDVDDDHHHEISAEFGDGLTTSKTGRRFSLVAQEAIPQLPQEPVHKAELGDYLLHLEPRHMKALIWKNFLWILRNWPIMLTVIALPVTQFAIFYLAVGHTPTNLNIAIVDYESGDRDCHPLSCNGTRLGCNYLEYLKKKKIHLIRYETEGDAIDAVNRGETYASVIVKENYTTALKARISNGRRSDEWDMFHSTIDVYRDASVKDISTFLRFYFYDSFMTFIADYMDSCELNRNALKLPLQWNAPVYGTVETDFTEFATPGVLITIAFFLAAALTAVAMLVERNEGILERSLVMGVSPVEVLTSHVVSEFVLMMIQIVAVTCCGLFIFRMKVMGSLVLFIILLSLSGFCGMWFGFALSSMCDNETSAAYILLGSFFPLILLCGVIWPIEGMVHGLQLVAQVLPLTQPVEGLRSIMQRGWSMRKPPVYHGYITISMWTLLFIIFSVVLIKYKRG</sequence>
<dbReference type="GO" id="GO:0016887">
    <property type="term" value="F:ATP hydrolysis activity"/>
    <property type="evidence" value="ECO:0007669"/>
    <property type="project" value="InterPro"/>
</dbReference>
<dbReference type="InterPro" id="IPR013525">
    <property type="entry name" value="ABC2_TM"/>
</dbReference>
<dbReference type="InterPro" id="IPR003439">
    <property type="entry name" value="ABC_transporter-like_ATP-bd"/>
</dbReference>
<feature type="transmembrane region" description="Helical" evidence="7">
    <location>
        <begin position="375"/>
        <end position="396"/>
    </location>
</feature>
<protein>
    <submittedName>
        <fullName evidence="10">Uncharacterized protein</fullName>
    </submittedName>
</protein>
<dbReference type="GO" id="GO:0016020">
    <property type="term" value="C:membrane"/>
    <property type="evidence" value="ECO:0007669"/>
    <property type="project" value="UniProtKB-SubCell"/>
</dbReference>
<feature type="transmembrane region" description="Helical" evidence="7">
    <location>
        <begin position="666"/>
        <end position="687"/>
    </location>
</feature>
<comment type="caution">
    <text evidence="10">The sequence shown here is derived from an EMBL/GenBank/DDBJ whole genome shotgun (WGS) entry which is preliminary data.</text>
</comment>
<dbReference type="EMBL" id="VVIM01000011">
    <property type="protein sequence ID" value="KAB0791162.1"/>
    <property type="molecule type" value="Genomic_DNA"/>
</dbReference>
<feature type="domain" description="ABC transporter" evidence="8">
    <location>
        <begin position="30"/>
        <end position="264"/>
    </location>
</feature>
<keyword evidence="11" id="KW-1185">Reference proteome</keyword>
<name>A0A5N4A1G5_PHOPY</name>
<gene>
    <name evidence="10" type="ORF">PPYR_02962</name>
</gene>
<keyword evidence="5 7" id="KW-1133">Transmembrane helix</keyword>
<dbReference type="PROSITE" id="PS00211">
    <property type="entry name" value="ABC_TRANSPORTER_1"/>
    <property type="match status" value="1"/>
</dbReference>
<feature type="transmembrane region" description="Helical" evidence="7">
    <location>
        <begin position="634"/>
        <end position="654"/>
    </location>
</feature>
<dbReference type="PANTHER" id="PTHR43038:SF5">
    <property type="entry name" value="RE14039P"/>
    <property type="match status" value="1"/>
</dbReference>
<dbReference type="SMART" id="SM00382">
    <property type="entry name" value="AAA"/>
    <property type="match status" value="1"/>
</dbReference>
<dbReference type="InParanoid" id="A0A5N4A1G5"/>
<dbReference type="OrthoDB" id="10255969at2759"/>
<reference evidence="10 11" key="1">
    <citation type="journal article" date="2018" name="Elife">
        <title>Firefly genomes illuminate parallel origins of bioluminescence in beetles.</title>
        <authorList>
            <person name="Fallon T.R."/>
            <person name="Lower S.E."/>
            <person name="Chang C.H."/>
            <person name="Bessho-Uehara M."/>
            <person name="Martin G.J."/>
            <person name="Bewick A.J."/>
            <person name="Behringer M."/>
            <person name="Debat H.J."/>
            <person name="Wong I."/>
            <person name="Day J.C."/>
            <person name="Suvorov A."/>
            <person name="Silva C.J."/>
            <person name="Stanger-Hall K.F."/>
            <person name="Hall D.W."/>
            <person name="Schmitz R.J."/>
            <person name="Nelson D.R."/>
            <person name="Lewis S.M."/>
            <person name="Shigenobu S."/>
            <person name="Bybee S.M."/>
            <person name="Larracuente A.M."/>
            <person name="Oba Y."/>
            <person name="Weng J.K."/>
        </authorList>
    </citation>
    <scope>NUCLEOTIDE SEQUENCE [LARGE SCALE GENOMIC DNA]</scope>
    <source>
        <strain evidence="10">1611_PpyrPB1</strain>
        <tissue evidence="10">Whole body</tissue>
    </source>
</reference>
<evidence type="ECO:0000256" key="2">
    <source>
        <dbReference type="ARBA" id="ARBA00022692"/>
    </source>
</evidence>
<organism evidence="10 11">
    <name type="scientific">Photinus pyralis</name>
    <name type="common">Common eastern firefly</name>
    <name type="synonym">Lampyris pyralis</name>
    <dbReference type="NCBI Taxonomy" id="7054"/>
    <lineage>
        <taxon>Eukaryota</taxon>
        <taxon>Metazoa</taxon>
        <taxon>Ecdysozoa</taxon>
        <taxon>Arthropoda</taxon>
        <taxon>Hexapoda</taxon>
        <taxon>Insecta</taxon>
        <taxon>Pterygota</taxon>
        <taxon>Neoptera</taxon>
        <taxon>Endopterygota</taxon>
        <taxon>Coleoptera</taxon>
        <taxon>Polyphaga</taxon>
        <taxon>Elateriformia</taxon>
        <taxon>Elateroidea</taxon>
        <taxon>Lampyridae</taxon>
        <taxon>Lampyrinae</taxon>
        <taxon>Photinus</taxon>
    </lineage>
</organism>
<feature type="transmembrane region" description="Helical" evidence="7">
    <location>
        <begin position="561"/>
        <end position="580"/>
    </location>
</feature>
<keyword evidence="6 7" id="KW-0472">Membrane</keyword>
<evidence type="ECO:0000256" key="1">
    <source>
        <dbReference type="ARBA" id="ARBA00004141"/>
    </source>
</evidence>
<dbReference type="GO" id="GO:0005524">
    <property type="term" value="F:ATP binding"/>
    <property type="evidence" value="ECO:0007669"/>
    <property type="project" value="UniProtKB-KW"/>
</dbReference>
<dbReference type="AlphaFoldDB" id="A0A5N4A1G5"/>
<evidence type="ECO:0000256" key="5">
    <source>
        <dbReference type="ARBA" id="ARBA00022989"/>
    </source>
</evidence>
<keyword evidence="3" id="KW-0547">Nucleotide-binding</keyword>
<keyword evidence="4" id="KW-0067">ATP-binding</keyword>
<dbReference type="Gene3D" id="3.40.50.300">
    <property type="entry name" value="P-loop containing nucleotide triphosphate hydrolases"/>
    <property type="match status" value="1"/>
</dbReference>
<dbReference type="GO" id="GO:0140359">
    <property type="term" value="F:ABC-type transporter activity"/>
    <property type="evidence" value="ECO:0007669"/>
    <property type="project" value="InterPro"/>
</dbReference>
<dbReference type="InterPro" id="IPR003593">
    <property type="entry name" value="AAA+_ATPase"/>
</dbReference>
<evidence type="ECO:0000313" key="10">
    <source>
        <dbReference type="EMBL" id="KAB0791162.1"/>
    </source>
</evidence>
<dbReference type="InterPro" id="IPR047817">
    <property type="entry name" value="ABC2_TM_bact-type"/>
</dbReference>
<evidence type="ECO:0000256" key="3">
    <source>
        <dbReference type="ARBA" id="ARBA00022741"/>
    </source>
</evidence>
<dbReference type="PANTHER" id="PTHR43038">
    <property type="entry name" value="ATP-BINDING CASSETTE, SUB-FAMILY H, MEMBER 1"/>
    <property type="match status" value="1"/>
</dbReference>
<evidence type="ECO:0000259" key="8">
    <source>
        <dbReference type="PROSITE" id="PS50893"/>
    </source>
</evidence>
<dbReference type="InterPro" id="IPR017871">
    <property type="entry name" value="ABC_transporter-like_CS"/>
</dbReference>